<accession>A0A2S8JHU4</accession>
<proteinExistence type="predicted"/>
<dbReference type="InterPro" id="IPR036291">
    <property type="entry name" value="NAD(P)-bd_dom_sf"/>
</dbReference>
<evidence type="ECO:0000256" key="1">
    <source>
        <dbReference type="ARBA" id="ARBA00023002"/>
    </source>
</evidence>
<organism evidence="4 5">
    <name type="scientific">Rhodococcus opacus</name>
    <name type="common">Nocardia opaca</name>
    <dbReference type="NCBI Taxonomy" id="37919"/>
    <lineage>
        <taxon>Bacteria</taxon>
        <taxon>Bacillati</taxon>
        <taxon>Actinomycetota</taxon>
        <taxon>Actinomycetes</taxon>
        <taxon>Mycobacteriales</taxon>
        <taxon>Nocardiaceae</taxon>
        <taxon>Rhodococcus</taxon>
    </lineage>
</organism>
<dbReference type="RefSeq" id="WP_105412915.1">
    <property type="nucleotide sequence ID" value="NZ_PUIO01000002.1"/>
</dbReference>
<dbReference type="Proteomes" id="UP000239290">
    <property type="component" value="Unassembled WGS sequence"/>
</dbReference>
<dbReference type="PROSITE" id="PS00671">
    <property type="entry name" value="D_2_HYDROXYACID_DH_3"/>
    <property type="match status" value="1"/>
</dbReference>
<keyword evidence="1" id="KW-0560">Oxidoreductase</keyword>
<dbReference type="Pfam" id="PF02826">
    <property type="entry name" value="2-Hacid_dh_C"/>
    <property type="match status" value="1"/>
</dbReference>
<reference evidence="5" key="1">
    <citation type="submission" date="2018-02" db="EMBL/GenBank/DDBJ databases">
        <title>Draft genome sequencing of Rhodococcus opacus KU647198.</title>
        <authorList>
            <person name="Zheng B.-X."/>
        </authorList>
    </citation>
    <scope>NUCLEOTIDE SEQUENCE [LARGE SCALE GENOMIC DNA]</scope>
    <source>
        <strain evidence="5">04-OD7</strain>
    </source>
</reference>
<dbReference type="AlphaFoldDB" id="A0A2S8JHU4"/>
<keyword evidence="2" id="KW-0520">NAD</keyword>
<dbReference type="GO" id="GO:0051287">
    <property type="term" value="F:NAD binding"/>
    <property type="evidence" value="ECO:0007669"/>
    <property type="project" value="InterPro"/>
</dbReference>
<name>A0A2S8JHU4_RHOOP</name>
<dbReference type="SUPFAM" id="SSF51735">
    <property type="entry name" value="NAD(P)-binding Rossmann-fold domains"/>
    <property type="match status" value="1"/>
</dbReference>
<evidence type="ECO:0000256" key="2">
    <source>
        <dbReference type="ARBA" id="ARBA00023027"/>
    </source>
</evidence>
<sequence length="346" mass="37437">MTVPDPCLDVLIASYLEQDLVERIAACDPRIRVSYAPELLPRPRWHSDHVGVPRDLTAGEHDRWSSMLRTADVMFDFDWRHPELTLEQSPNLTWIQATSAGAGQLIEKFGLSRAPLTVTTAAGVHADPLAEFALAGILHFMRGLPRLIADRQTRAWRKQETTELAGRHALIVGAGKIGSRTAELLRCFSVTASGVARTPRPAGAPFDSMTTTDRIAEHLPTADILVISCALTDDTRGLIGRRELAALPDGALVVNLGRGPVIDEDALAEALSTGRLGGAVLDVTSTEPLREDSPLWTADNVILSPHSAANVPSENGKIVDLFVENLGRYLSGDAALLNEFDFDAGY</sequence>
<dbReference type="Gene3D" id="3.40.50.720">
    <property type="entry name" value="NAD(P)-binding Rossmann-like Domain"/>
    <property type="match status" value="2"/>
</dbReference>
<protein>
    <submittedName>
        <fullName evidence="4">D-2-hydroxyacid dehydrogenase</fullName>
    </submittedName>
</protein>
<evidence type="ECO:0000313" key="4">
    <source>
        <dbReference type="EMBL" id="PQP26607.1"/>
    </source>
</evidence>
<dbReference type="PANTHER" id="PTHR43333:SF1">
    <property type="entry name" value="D-ISOMER SPECIFIC 2-HYDROXYACID DEHYDROGENASE NAD-BINDING DOMAIN-CONTAINING PROTEIN"/>
    <property type="match status" value="1"/>
</dbReference>
<gene>
    <name evidence="4" type="ORF">C5613_02020</name>
</gene>
<dbReference type="GO" id="GO:0016616">
    <property type="term" value="F:oxidoreductase activity, acting on the CH-OH group of donors, NAD or NADP as acceptor"/>
    <property type="evidence" value="ECO:0007669"/>
    <property type="project" value="UniProtKB-ARBA"/>
</dbReference>
<dbReference type="InterPro" id="IPR029753">
    <property type="entry name" value="D-isomer_DH_CS"/>
</dbReference>
<dbReference type="InterPro" id="IPR006140">
    <property type="entry name" value="D-isomer_DH_NAD-bd"/>
</dbReference>
<feature type="domain" description="D-isomer specific 2-hydroxyacid dehydrogenase NAD-binding" evidence="3">
    <location>
        <begin position="135"/>
        <end position="308"/>
    </location>
</feature>
<evidence type="ECO:0000259" key="3">
    <source>
        <dbReference type="Pfam" id="PF02826"/>
    </source>
</evidence>
<evidence type="ECO:0000313" key="5">
    <source>
        <dbReference type="Proteomes" id="UP000239290"/>
    </source>
</evidence>
<dbReference type="PANTHER" id="PTHR43333">
    <property type="entry name" value="2-HACID_DH_C DOMAIN-CONTAINING PROTEIN"/>
    <property type="match status" value="1"/>
</dbReference>
<dbReference type="CDD" id="cd05300">
    <property type="entry name" value="2-Hacid_dh_1"/>
    <property type="match status" value="1"/>
</dbReference>
<comment type="caution">
    <text evidence="4">The sequence shown here is derived from an EMBL/GenBank/DDBJ whole genome shotgun (WGS) entry which is preliminary data.</text>
</comment>
<dbReference type="EMBL" id="PUIO01000002">
    <property type="protein sequence ID" value="PQP26607.1"/>
    <property type="molecule type" value="Genomic_DNA"/>
</dbReference>